<sequence>MRYVTAAARGIRRGATSVARAVPVLARDCIGLVGAASIVYGIAQIHVPAAYIVGGLMLMWAAFALAGRAN</sequence>
<evidence type="ECO:0000313" key="2">
    <source>
        <dbReference type="EMBL" id="MBB4653000.1"/>
    </source>
</evidence>
<proteinExistence type="predicted"/>
<dbReference type="EMBL" id="JACHOT010000009">
    <property type="protein sequence ID" value="MBB4653000.1"/>
    <property type="molecule type" value="Genomic_DNA"/>
</dbReference>
<feature type="transmembrane region" description="Helical" evidence="1">
    <location>
        <begin position="49"/>
        <end position="67"/>
    </location>
</feature>
<evidence type="ECO:0000313" key="3">
    <source>
        <dbReference type="Proteomes" id="UP000539538"/>
    </source>
</evidence>
<accession>A0ABR6L873</accession>
<reference evidence="2 3" key="1">
    <citation type="submission" date="2020-08" db="EMBL/GenBank/DDBJ databases">
        <title>Genomic Encyclopedia of Type Strains, Phase IV (KMG-IV): sequencing the most valuable type-strain genomes for metagenomic binning, comparative biology and taxonomic classification.</title>
        <authorList>
            <person name="Goeker M."/>
        </authorList>
    </citation>
    <scope>NUCLEOTIDE SEQUENCE [LARGE SCALE GENOMIC DNA]</scope>
    <source>
        <strain evidence="2 3">DSM 7050</strain>
    </source>
</reference>
<dbReference type="RefSeq" id="WP_183264398.1">
    <property type="nucleotide sequence ID" value="NZ_BAAAVZ010000026.1"/>
</dbReference>
<organism evidence="2 3">
    <name type="scientific">Aminobacter niigataensis</name>
    <dbReference type="NCBI Taxonomy" id="83265"/>
    <lineage>
        <taxon>Bacteria</taxon>
        <taxon>Pseudomonadati</taxon>
        <taxon>Pseudomonadota</taxon>
        <taxon>Alphaproteobacteria</taxon>
        <taxon>Hyphomicrobiales</taxon>
        <taxon>Phyllobacteriaceae</taxon>
        <taxon>Aminobacter</taxon>
    </lineage>
</organism>
<keyword evidence="1" id="KW-0812">Transmembrane</keyword>
<feature type="transmembrane region" description="Helical" evidence="1">
    <location>
        <begin position="21"/>
        <end position="43"/>
    </location>
</feature>
<name>A0ABR6L873_9HYPH</name>
<gene>
    <name evidence="2" type="ORF">GGQ99_004784</name>
</gene>
<keyword evidence="1" id="KW-0472">Membrane</keyword>
<protein>
    <submittedName>
        <fullName evidence="2">Uncharacterized protein</fullName>
    </submittedName>
</protein>
<comment type="caution">
    <text evidence="2">The sequence shown here is derived from an EMBL/GenBank/DDBJ whole genome shotgun (WGS) entry which is preliminary data.</text>
</comment>
<evidence type="ECO:0000256" key="1">
    <source>
        <dbReference type="SAM" id="Phobius"/>
    </source>
</evidence>
<keyword evidence="3" id="KW-1185">Reference proteome</keyword>
<dbReference type="Proteomes" id="UP000539538">
    <property type="component" value="Unassembled WGS sequence"/>
</dbReference>
<keyword evidence="1" id="KW-1133">Transmembrane helix</keyword>